<gene>
    <name evidence="4" type="ORF">CVIRNUC_003722</name>
</gene>
<dbReference type="EMBL" id="CAUYUE010000004">
    <property type="protein sequence ID" value="CAK0769984.1"/>
    <property type="molecule type" value="Genomic_DNA"/>
</dbReference>
<protein>
    <submittedName>
        <fullName evidence="4">Uncharacterized protein</fullName>
    </submittedName>
</protein>
<organism evidence="4 5">
    <name type="scientific">Coccomyxa viridis</name>
    <dbReference type="NCBI Taxonomy" id="1274662"/>
    <lineage>
        <taxon>Eukaryota</taxon>
        <taxon>Viridiplantae</taxon>
        <taxon>Chlorophyta</taxon>
        <taxon>core chlorophytes</taxon>
        <taxon>Trebouxiophyceae</taxon>
        <taxon>Trebouxiophyceae incertae sedis</taxon>
        <taxon>Coccomyxaceae</taxon>
        <taxon>Coccomyxa</taxon>
    </lineage>
</organism>
<dbReference type="GO" id="GO:0043622">
    <property type="term" value="P:cortical microtubule organization"/>
    <property type="evidence" value="ECO:0007669"/>
    <property type="project" value="InterPro"/>
</dbReference>
<feature type="domain" description="Tyrosine-protein phosphatase" evidence="2">
    <location>
        <begin position="1169"/>
        <end position="1311"/>
    </location>
</feature>
<accession>A0AAV1I1D7</accession>
<dbReference type="InterPro" id="IPR035010">
    <property type="entry name" value="PHS1"/>
</dbReference>
<feature type="region of interest" description="Disordered" evidence="1">
    <location>
        <begin position="702"/>
        <end position="721"/>
    </location>
</feature>
<evidence type="ECO:0000256" key="1">
    <source>
        <dbReference type="SAM" id="MobiDB-lite"/>
    </source>
</evidence>
<feature type="region of interest" description="Disordered" evidence="1">
    <location>
        <begin position="1021"/>
        <end position="1080"/>
    </location>
</feature>
<dbReference type="PROSITE" id="PS50056">
    <property type="entry name" value="TYR_PHOSPHATASE_2"/>
    <property type="match status" value="1"/>
</dbReference>
<dbReference type="Gene3D" id="3.90.190.10">
    <property type="entry name" value="Protein tyrosine phosphatase superfamily"/>
    <property type="match status" value="1"/>
</dbReference>
<feature type="compositionally biased region" description="Polar residues" evidence="1">
    <location>
        <begin position="357"/>
        <end position="370"/>
    </location>
</feature>
<feature type="region of interest" description="Disordered" evidence="1">
    <location>
        <begin position="351"/>
        <end position="375"/>
    </location>
</feature>
<feature type="region of interest" description="Disordered" evidence="1">
    <location>
        <begin position="1"/>
        <end position="65"/>
    </location>
</feature>
<dbReference type="PANTHER" id="PTHR47100">
    <property type="entry name" value="DUAL SPECIFICITY PROTEIN PHOSPHATASE PHS1"/>
    <property type="match status" value="1"/>
</dbReference>
<proteinExistence type="predicted"/>
<feature type="compositionally biased region" description="Polar residues" evidence="1">
    <location>
        <begin position="1068"/>
        <end position="1079"/>
    </location>
</feature>
<evidence type="ECO:0000313" key="5">
    <source>
        <dbReference type="Proteomes" id="UP001314263"/>
    </source>
</evidence>
<dbReference type="Proteomes" id="UP001314263">
    <property type="component" value="Unassembled WGS sequence"/>
</dbReference>
<feature type="region of interest" description="Disordered" evidence="1">
    <location>
        <begin position="469"/>
        <end position="541"/>
    </location>
</feature>
<dbReference type="PANTHER" id="PTHR47100:SF5">
    <property type="entry name" value="DUAL SPECIFICITY PROTEIN PHOSPHATASE PHS1"/>
    <property type="match status" value="1"/>
</dbReference>
<feature type="region of interest" description="Disordered" evidence="1">
    <location>
        <begin position="554"/>
        <end position="696"/>
    </location>
</feature>
<feature type="region of interest" description="Disordered" evidence="1">
    <location>
        <begin position="292"/>
        <end position="313"/>
    </location>
</feature>
<dbReference type="InterPro" id="IPR000340">
    <property type="entry name" value="Dual-sp_phosphatase_cat-dom"/>
</dbReference>
<dbReference type="InterPro" id="IPR011009">
    <property type="entry name" value="Kinase-like_dom_sf"/>
</dbReference>
<dbReference type="GO" id="GO:0009737">
    <property type="term" value="P:response to abscisic acid"/>
    <property type="evidence" value="ECO:0007669"/>
    <property type="project" value="InterPro"/>
</dbReference>
<feature type="region of interest" description="Disordered" evidence="1">
    <location>
        <begin position="734"/>
        <end position="769"/>
    </location>
</feature>
<dbReference type="SUPFAM" id="SSF56112">
    <property type="entry name" value="Protein kinase-like (PK-like)"/>
    <property type="match status" value="1"/>
</dbReference>
<dbReference type="SUPFAM" id="SSF52799">
    <property type="entry name" value="(Phosphotyrosine protein) phosphatases II"/>
    <property type="match status" value="1"/>
</dbReference>
<feature type="region of interest" description="Disordered" evidence="1">
    <location>
        <begin position="102"/>
        <end position="198"/>
    </location>
</feature>
<feature type="compositionally biased region" description="Basic and acidic residues" evidence="1">
    <location>
        <begin position="493"/>
        <end position="515"/>
    </location>
</feature>
<sequence>MSAFRRKSSLRSLTKPDTGGSTDDNTRNRRVTGDLKPSTQPSSRIRKTRTTSQAPSTPVSARAPSLNIPTELFRAGWTSLDDEWWPGMETLELNKNRWRSLDGGLSECSTPTFRGSASSDVSKEESSASVARHGTASAPRASQDRKRPSLKKTSKTKAGGVGWSPMKAKVPRRPPPLVLPGSTPEATEAGKPQRTAHDGERALQEWQRAMNSPSPDRWKVSSAVMQLKEDTIALAAGAVTAMLAANATAAGPMDSPERVVRRTWDWLAEQPEDAAELALLLFEAAPKLNFGETGPSRTASAKMPRRASTMPQGGFRRRLARAVPMAPGSGEVDWKQLRVVVGSEMLEFEGIMEDEQQPQSCSSSRGSNASPRGDLVEVNSGGQVLFCFFAPASPVPAGEQRGSQSVDLGKHHEGSASTPLAGDRACAAHNSDSKAASEVATYYNPAYRPALEEELSSTDVKHAALSFRAGQAAEQGHRPPSVSPERGSALHRRSAEILRVASRDLDRSLSPDKARRGSLGSAGSAQGPPSPAKPPASKSPTWSIDRRLQQLSPFVTPTSTKQTPGLKSSAQQYTVQSVSALSRRASPGPLSPPKDSAKGQGICPASQAAKPAAAALDGTAGHPRPSSSPPEGRPTQMKDSAHGRRTSSVGSPGQGSPMQRQEGRLGHCSPSSSAPLGAHTRNAPLPKDCSLVQPGSAISHSKGLLSEVSGAQPRSSKDEHTSMAAAAAVAALALSPHRPSSTHSSPCLSRGKGACQPGSALRPATPQQAPERVLIVKGHPARLPTQSEQFANELTRHLGICAPDCRILRKVGATQAEWKEAHGSSLLLGQKGADLEEQMGRSACILVMEYIPGRPLLGEQEPFQAAQILRTAEDLGRLFTLDMLLGNPDRLPCEALGWRGNPHNILYCQGGSHAGRMVAIDSAVQRRPPGGRMGSEDAACNRLTELALNDVDVAGSILAEAVASSEAAVAAVKRPEAHQAFQKGLRVCLESAMQIKGLLEMMFDKLAGWIDELILDMESVEAASDGSTTPPATRPGTPPSTSPGSHTHAASFPPLHSLPGGPRWEPTSPRSSMSTTQKIRSIGREARVNQLISERLEHWKAAMRERGEELRAAVEEWQAKRSAASGAPRLTTGFLDGTHPIVDAYELKVRLEHMLQRLRVLQDAAATARPTRLLPHLWVSGAVEAHSLHVLRHLGITHVLNATEDLLLPEPEAAFQCLRIPVSDMEGEDIGRYFNAAQAFIDGALAAGGAVLVHCHEGKSRSVTLVLAYFMKTKDWSLKQALEFVSQQRPQISPNSGFMARLIRLEESLHGTKTVKYKSTKPEPRMCPVCGENVGISWQSLAVHVRSKHGPEHEPALAKCDSPKSI</sequence>
<feature type="compositionally biased region" description="Polar residues" evidence="1">
    <location>
        <begin position="554"/>
        <end position="580"/>
    </location>
</feature>
<dbReference type="Pfam" id="PF09192">
    <property type="entry name" value="Act-Frag_cataly"/>
    <property type="match status" value="1"/>
</dbReference>
<dbReference type="GO" id="GO:0004721">
    <property type="term" value="F:phosphoprotein phosphatase activity"/>
    <property type="evidence" value="ECO:0007669"/>
    <property type="project" value="InterPro"/>
</dbReference>
<feature type="compositionally biased region" description="Low complexity" evidence="1">
    <location>
        <begin position="734"/>
        <end position="746"/>
    </location>
</feature>
<dbReference type="SMART" id="SM00195">
    <property type="entry name" value="DSPc"/>
    <property type="match status" value="1"/>
</dbReference>
<keyword evidence="5" id="KW-1185">Reference proteome</keyword>
<dbReference type="InterPro" id="IPR029021">
    <property type="entry name" value="Prot-tyrosine_phosphatase-like"/>
</dbReference>
<dbReference type="CDD" id="cd14498">
    <property type="entry name" value="DSP"/>
    <property type="match status" value="1"/>
</dbReference>
<dbReference type="InterPro" id="IPR015275">
    <property type="entry name" value="Actin-fragmin_kin_cat_dom"/>
</dbReference>
<dbReference type="Pfam" id="PF00782">
    <property type="entry name" value="DSPc"/>
    <property type="match status" value="1"/>
</dbReference>
<feature type="compositionally biased region" description="Pro residues" evidence="1">
    <location>
        <begin position="1032"/>
        <end position="1041"/>
    </location>
</feature>
<feature type="compositionally biased region" description="Polar residues" evidence="1">
    <location>
        <begin position="50"/>
        <end position="59"/>
    </location>
</feature>
<comment type="caution">
    <text evidence="4">The sequence shown here is derived from an EMBL/GenBank/DDBJ whole genome shotgun (WGS) entry which is preliminary data.</text>
</comment>
<dbReference type="InterPro" id="IPR020422">
    <property type="entry name" value="TYR_PHOSPHATASE_DUAL_dom"/>
</dbReference>
<evidence type="ECO:0000313" key="4">
    <source>
        <dbReference type="EMBL" id="CAK0769984.1"/>
    </source>
</evidence>
<reference evidence="4 5" key="1">
    <citation type="submission" date="2023-10" db="EMBL/GenBank/DDBJ databases">
        <authorList>
            <person name="Maclean D."/>
            <person name="Macfadyen A."/>
        </authorList>
    </citation>
    <scope>NUCLEOTIDE SEQUENCE [LARGE SCALE GENOMIC DNA]</scope>
</reference>
<name>A0AAV1I1D7_9CHLO</name>
<evidence type="ECO:0000259" key="2">
    <source>
        <dbReference type="PROSITE" id="PS50054"/>
    </source>
</evidence>
<feature type="region of interest" description="Disordered" evidence="1">
    <location>
        <begin position="397"/>
        <end position="429"/>
    </location>
</feature>
<dbReference type="PROSITE" id="PS50054">
    <property type="entry name" value="TYR_PHOSPHATASE_DUAL"/>
    <property type="match status" value="1"/>
</dbReference>
<feature type="compositionally biased region" description="Polar residues" evidence="1">
    <location>
        <begin position="646"/>
        <end position="659"/>
    </location>
</feature>
<feature type="compositionally biased region" description="Low complexity" evidence="1">
    <location>
        <begin position="517"/>
        <end position="527"/>
    </location>
</feature>
<feature type="compositionally biased region" description="Basic and acidic residues" evidence="1">
    <location>
        <begin position="24"/>
        <end position="33"/>
    </location>
</feature>
<dbReference type="InterPro" id="IPR036940">
    <property type="entry name" value="PI3/4_kinase_cat_sf"/>
</dbReference>
<feature type="compositionally biased region" description="Low complexity" evidence="1">
    <location>
        <begin position="605"/>
        <end position="620"/>
    </location>
</feature>
<dbReference type="InterPro" id="IPR000387">
    <property type="entry name" value="Tyr_Pase_dom"/>
</dbReference>
<evidence type="ECO:0000259" key="3">
    <source>
        <dbReference type="PROSITE" id="PS50056"/>
    </source>
</evidence>
<dbReference type="Gene3D" id="1.10.1070.11">
    <property type="entry name" value="Phosphatidylinositol 3-/4-kinase, catalytic domain"/>
    <property type="match status" value="1"/>
</dbReference>
<feature type="domain" description="Tyrosine specific protein phosphatases" evidence="3">
    <location>
        <begin position="1231"/>
        <end position="1292"/>
    </location>
</feature>